<dbReference type="Pfam" id="PF06744">
    <property type="entry name" value="IcmF_C"/>
    <property type="match status" value="1"/>
</dbReference>
<feature type="transmembrane region" description="Helical" evidence="1">
    <location>
        <begin position="382"/>
        <end position="400"/>
    </location>
</feature>
<dbReference type="OrthoDB" id="9758229at2"/>
<dbReference type="STRING" id="1348114.OM33_07740"/>
<dbReference type="PANTHER" id="PTHR36153:SF1">
    <property type="entry name" value="TYPE VI SECRETION SYSTEM COMPONENT TSSM1"/>
    <property type="match status" value="1"/>
</dbReference>
<gene>
    <name evidence="5" type="ORF">OM33_07740</name>
</gene>
<keyword evidence="1" id="KW-0812">Transmembrane</keyword>
<keyword evidence="1" id="KW-0472">Membrane</keyword>
<feature type="transmembrane region" description="Helical" evidence="1">
    <location>
        <begin position="7"/>
        <end position="28"/>
    </location>
</feature>
<name>A0A0A7EET3_9GAMM</name>
<sequence length="1120" mass="127515">MNRSLIRLWSGATLITIAIVVAIVNAVMEYSLGLYVWCLAFALIGLLVILLPSINQRLMRGVHKRNQFKQYTLLIQGAQRKLKLDSNLYKTAWYLVVSEDGVSENFAQFNRVSLANIPAEIELYHVKGALIWHLKTSENQTRENFLAWLNYIRPKQALNGVLLLTDAFSLIQRSQKAKQDFLTDLKSQLETIFIRNGVKVPLHLFLCGINKLDGLAESLHLQADLDDLTFDLTDQGQTIQNTLSQACDALFKKLFISNIHQVSLQIDETFKRKQLLGSMQLQYLKLAIESFVSDLMDFNGLESPFKLTSFHFVESEFTEHRVNLATAHTLIEINQTMLPVLQDANLKPKVELTKTFAAQVLPLSDSAPTNKRRVIKHFMNQFMLFVTGISAFAFASWVGWKAFIYNESLHTEFSDVHAQYRESLNDSVYDITDPATIIEPLTVLRIAYAQFIKEQQKKPWFALPVLTSIERESHYQALYKEQLKLALEPVLMNYLEEELFVYLELEDYLKVINTKDVYESFAAAENQDVVINYMLHSLNDGGVLDEVEAQNFIALINDYYQLGYSKIKTNDELLAIVDSQLALQDPNQLMYKYVKQLPDFARLIDIRNALLGDEKVQKALFKVSGSSSSFLVPQLFTPAAMQQLSFVPESDFMKKLVKDNHGFFKTKPSSRELTRIGNYLKYRYINDYISFWRQYYQQIALADDLSLGPVLSALTEKQKSPLVQLYSTLRNYIVIPAVDIPSFEKTDSAAKAPKKLAAKAKKLDKVANAASGLLNPEQSLAIAQAQEHNEISEKIAQAFSQNTLISGDREVISNEYQILVKQLSALKLWLAKADNDVIPGLTYFNQLSSETRFNDFSGLWLTNFSEPPVRQLIDMVLAQSAAHIQDKVTAYLQQAWLDAVKLPYQKNVAPYYPFNRQGNDLPLSEMATYFAPQSSVNTFNETVLRNFVSVGNAKQLAIFDKNSVITLNSDVERFIDQYLKLQKRLYGRNNELQVSVNLSAKSMSPELAAFMLQTGDSALHYTHGPEIPKTVNWPKEFADSKLTLTLSDLNNQKKQFEYQGVWGIYRLISEYQTSTNSNVLRIPYNDKQSVDIAVKGINDKNNILNPHFFAQLEIPSTLLQ</sequence>
<dbReference type="Pfam" id="PF06761">
    <property type="entry name" value="IcmF-related"/>
    <property type="match status" value="1"/>
</dbReference>
<feature type="transmembrane region" description="Helical" evidence="1">
    <location>
        <begin position="34"/>
        <end position="54"/>
    </location>
</feature>
<organism evidence="5 6">
    <name type="scientific">Pseudoalteromonas piratica</name>
    <dbReference type="NCBI Taxonomy" id="1348114"/>
    <lineage>
        <taxon>Bacteria</taxon>
        <taxon>Pseudomonadati</taxon>
        <taxon>Pseudomonadota</taxon>
        <taxon>Gammaproteobacteria</taxon>
        <taxon>Alteromonadales</taxon>
        <taxon>Pseudoalteromonadaceae</taxon>
        <taxon>Pseudoalteromonas</taxon>
    </lineage>
</organism>
<dbReference type="InterPro" id="IPR009612">
    <property type="entry name" value="IcmF-rel"/>
</dbReference>
<dbReference type="KEGG" id="pseo:OM33_07740"/>
<dbReference type="EMBL" id="CP009888">
    <property type="protein sequence ID" value="AIY65058.1"/>
    <property type="molecule type" value="Genomic_DNA"/>
</dbReference>
<dbReference type="eggNOG" id="COG3523">
    <property type="taxonomic scope" value="Bacteria"/>
</dbReference>
<evidence type="ECO:0000259" key="4">
    <source>
        <dbReference type="Pfam" id="PF14331"/>
    </source>
</evidence>
<accession>A0A0A7EET3</accession>
<dbReference type="RefSeq" id="WP_038640592.1">
    <property type="nucleotide sequence ID" value="NZ_CP009888.1"/>
</dbReference>
<evidence type="ECO:0000256" key="1">
    <source>
        <dbReference type="SAM" id="Phobius"/>
    </source>
</evidence>
<dbReference type="InterPro" id="IPR010623">
    <property type="entry name" value="IcmF_C"/>
</dbReference>
<feature type="domain" description="IcmF-related" evidence="3">
    <location>
        <begin position="440"/>
        <end position="730"/>
    </location>
</feature>
<dbReference type="InterPro" id="IPR053156">
    <property type="entry name" value="T6SS_TssM-like"/>
</dbReference>
<dbReference type="Pfam" id="PF14331">
    <property type="entry name" value="IcmF-related_N"/>
    <property type="match status" value="1"/>
</dbReference>
<proteinExistence type="predicted"/>
<dbReference type="InterPro" id="IPR025743">
    <property type="entry name" value="TssM1_N"/>
</dbReference>
<dbReference type="HOGENOM" id="CLU_003353_2_1_6"/>
<dbReference type="AlphaFoldDB" id="A0A0A7EET3"/>
<evidence type="ECO:0000313" key="6">
    <source>
        <dbReference type="Proteomes" id="UP000030341"/>
    </source>
</evidence>
<evidence type="ECO:0000259" key="2">
    <source>
        <dbReference type="Pfam" id="PF06744"/>
    </source>
</evidence>
<feature type="domain" description="Type VI secretion system component TssM1 N-terminal" evidence="4">
    <location>
        <begin position="143"/>
        <end position="371"/>
    </location>
</feature>
<reference evidence="5 6" key="1">
    <citation type="submission" date="2014-11" db="EMBL/GenBank/DDBJ databases">
        <title>Complete Genome Sequence of Pseudoalteromonas sp. Strain OCN003 Isolated from Kaneohe Bay, Oahu, Hawaii.</title>
        <authorList>
            <person name="Beurmann S."/>
            <person name="Videau P."/>
            <person name="Ushijima B."/>
            <person name="Smith A.M."/>
            <person name="Aeby G.S."/>
            <person name="Callahan S.M."/>
            <person name="Belcaid M."/>
        </authorList>
    </citation>
    <scope>NUCLEOTIDE SEQUENCE [LARGE SCALE GENOMIC DNA]</scope>
    <source>
        <strain evidence="5 6">OCN003</strain>
    </source>
</reference>
<feature type="domain" description="Type VI secretion system IcmF C-terminal" evidence="2">
    <location>
        <begin position="997"/>
        <end position="1077"/>
    </location>
</feature>
<evidence type="ECO:0000259" key="3">
    <source>
        <dbReference type="Pfam" id="PF06761"/>
    </source>
</evidence>
<evidence type="ECO:0008006" key="7">
    <source>
        <dbReference type="Google" id="ProtNLM"/>
    </source>
</evidence>
<dbReference type="PANTHER" id="PTHR36153">
    <property type="entry name" value="INNER MEMBRANE PROTEIN-RELATED"/>
    <property type="match status" value="1"/>
</dbReference>
<keyword evidence="6" id="KW-1185">Reference proteome</keyword>
<evidence type="ECO:0000313" key="5">
    <source>
        <dbReference type="EMBL" id="AIY65058.1"/>
    </source>
</evidence>
<keyword evidence="1" id="KW-1133">Transmembrane helix</keyword>
<dbReference type="Proteomes" id="UP000030341">
    <property type="component" value="Chromosome 1"/>
</dbReference>
<protein>
    <recommendedName>
        <fullName evidence="7">Type VI secretion protein IcmF</fullName>
    </recommendedName>
</protein>